<dbReference type="GO" id="GO:0008017">
    <property type="term" value="F:microtubule binding"/>
    <property type="evidence" value="ECO:0007669"/>
    <property type="project" value="InterPro"/>
</dbReference>
<dbReference type="OMA" id="NHNTEIS"/>
<dbReference type="InterPro" id="IPR007145">
    <property type="entry name" value="MAP65_Ase1_PRC1"/>
</dbReference>
<name>A0A553PG60_TIGCA</name>
<protein>
    <recommendedName>
        <fullName evidence="4">Protein regulator of cytokinesis 1</fullName>
    </recommendedName>
</protein>
<dbReference type="EMBL" id="VCGU01000004">
    <property type="protein sequence ID" value="TRY76667.1"/>
    <property type="molecule type" value="Genomic_DNA"/>
</dbReference>
<feature type="region of interest" description="Disordered" evidence="1">
    <location>
        <begin position="395"/>
        <end position="422"/>
    </location>
</feature>
<dbReference type="PANTHER" id="PTHR19321">
    <property type="entry name" value="PROTEIN REGULATOR OF CYTOKINESIS 1 PRC1-RELATED"/>
    <property type="match status" value="1"/>
</dbReference>
<proteinExistence type="predicted"/>
<dbReference type="PANTHER" id="PTHR19321:SF41">
    <property type="entry name" value="FASCETTO-RELATED"/>
    <property type="match status" value="1"/>
</dbReference>
<dbReference type="GO" id="GO:0005737">
    <property type="term" value="C:cytoplasm"/>
    <property type="evidence" value="ECO:0007669"/>
    <property type="project" value="TreeGrafter"/>
</dbReference>
<dbReference type="Proteomes" id="UP000318571">
    <property type="component" value="Chromosome 5"/>
</dbReference>
<gene>
    <name evidence="2" type="ORF">TCAL_10686</name>
</gene>
<evidence type="ECO:0000256" key="1">
    <source>
        <dbReference type="SAM" id="MobiDB-lite"/>
    </source>
</evidence>
<evidence type="ECO:0008006" key="4">
    <source>
        <dbReference type="Google" id="ProtNLM"/>
    </source>
</evidence>
<dbReference type="Pfam" id="PF03999">
    <property type="entry name" value="MAP65_ASE1"/>
    <property type="match status" value="2"/>
</dbReference>
<dbReference type="GO" id="GO:1990023">
    <property type="term" value="C:mitotic spindle midzone"/>
    <property type="evidence" value="ECO:0007669"/>
    <property type="project" value="TreeGrafter"/>
</dbReference>
<dbReference type="Gene3D" id="1.20.58.1520">
    <property type="match status" value="1"/>
</dbReference>
<dbReference type="AlphaFoldDB" id="A0A553PG60"/>
<evidence type="ECO:0000313" key="3">
    <source>
        <dbReference type="Proteomes" id="UP000318571"/>
    </source>
</evidence>
<evidence type="ECO:0000313" key="2">
    <source>
        <dbReference type="EMBL" id="TRY76667.1"/>
    </source>
</evidence>
<dbReference type="STRING" id="6832.A0A553PG60"/>
<dbReference type="GO" id="GO:0051256">
    <property type="term" value="P:mitotic spindle midzone assembly"/>
    <property type="evidence" value="ECO:0007669"/>
    <property type="project" value="TreeGrafter"/>
</dbReference>
<organism evidence="2 3">
    <name type="scientific">Tigriopus californicus</name>
    <name type="common">Marine copepod</name>
    <dbReference type="NCBI Taxonomy" id="6832"/>
    <lineage>
        <taxon>Eukaryota</taxon>
        <taxon>Metazoa</taxon>
        <taxon>Ecdysozoa</taxon>
        <taxon>Arthropoda</taxon>
        <taxon>Crustacea</taxon>
        <taxon>Multicrustacea</taxon>
        <taxon>Hexanauplia</taxon>
        <taxon>Copepoda</taxon>
        <taxon>Harpacticoida</taxon>
        <taxon>Harpacticidae</taxon>
        <taxon>Tigriopus</taxon>
    </lineage>
</organism>
<sequence>MNSNTKSQSLSTITSLVSSRFDELWSLWSQMDLDPRALTDRVSIVEREMTKHLGRMIHEEEGYVAKITDLIEAHARERHRLTKELGTHVTDPDPDLGLIKLEKELRVQVSELRTEKEHRMEEVLQLKRSDEALCQSMEVEPFPIATDLIPTDTQMSALKAHIRDMQTLKNQRSAQFSDMKLAIIDLLERLEAEPNTTFERTLLQQILNELEVLKSEKMEQFIHATRQDLIELWDKCYYSQSQRDKFSPFFDTNYNDELLSIHEIEVERLKSYHEANRDLFQKVAKRQDLWKKMLELEAKQKDPGHLLKAKGNTLLLEERDRKRVNKQLPKIEQELMDEMAQFLEIHGRPFLVGGVSYEDFVEAQVFEHNRLVEDEKQAKLEARKKQNFHETVYGSKPVTPAANRAGAKRKATGQTPVNDSKRYRPELTTRSVSTLRSPYVRAPLSSAKKTHSAHQTSRYGLRPQAAKRKILGDRNDTFMAGHASQPPRGGVPTCSITSVVSDDFFRDIPHSALTSTFQNTPEASSFCFSSASTSASANVAAVAVNASCQNLRARPRNLHSKNVEHLSSKSTSTLR</sequence>
<accession>A0A553PG60</accession>
<comment type="caution">
    <text evidence="2">The sequence shown here is derived from an EMBL/GenBank/DDBJ whole genome shotgun (WGS) entry which is preliminary data.</text>
</comment>
<reference evidence="2 3" key="1">
    <citation type="journal article" date="2018" name="Nat. Ecol. Evol.">
        <title>Genomic signatures of mitonuclear coevolution across populations of Tigriopus californicus.</title>
        <authorList>
            <person name="Barreto F.S."/>
            <person name="Watson E.T."/>
            <person name="Lima T.G."/>
            <person name="Willett C.S."/>
            <person name="Edmands S."/>
            <person name="Li W."/>
            <person name="Burton R.S."/>
        </authorList>
    </citation>
    <scope>NUCLEOTIDE SEQUENCE [LARGE SCALE GENOMIC DNA]</scope>
    <source>
        <strain evidence="2 3">San Diego</strain>
    </source>
</reference>
<keyword evidence="3" id="KW-1185">Reference proteome</keyword>